<evidence type="ECO:0000256" key="2">
    <source>
        <dbReference type="ARBA" id="ARBA00004941"/>
    </source>
</evidence>
<dbReference type="InterPro" id="IPR008948">
    <property type="entry name" value="L-Aspartase-like"/>
</dbReference>
<dbReference type="InterPro" id="IPR024083">
    <property type="entry name" value="Fumarase/histidase_N"/>
</dbReference>
<name>A0A2I7N4Z6_9NEIS</name>
<comment type="pathway">
    <text evidence="2 5">Amino-acid biosynthesis; L-arginine biosynthesis; L-arginine from L-ornithine and carbamoyl phosphate: step 3/3.</text>
</comment>
<dbReference type="RefSeq" id="WP_102950575.1">
    <property type="nucleotide sequence ID" value="NZ_CP024847.1"/>
</dbReference>
<dbReference type="Pfam" id="PF00206">
    <property type="entry name" value="Lyase_1"/>
    <property type="match status" value="1"/>
</dbReference>
<evidence type="ECO:0000313" key="7">
    <source>
        <dbReference type="EMBL" id="AUR51275.1"/>
    </source>
</evidence>
<dbReference type="KEGG" id="nba:CUN60_02820"/>
<dbReference type="GO" id="GO:0042450">
    <property type="term" value="P:L-arginine biosynthetic process via ornithine"/>
    <property type="evidence" value="ECO:0007669"/>
    <property type="project" value="UniProtKB-UniRule"/>
</dbReference>
<dbReference type="InterPro" id="IPR000362">
    <property type="entry name" value="Fumarate_lyase_fam"/>
</dbReference>
<organism evidence="7 8">
    <name type="scientific">Aquella oligotrophica</name>
    <dbReference type="NCBI Taxonomy" id="2067065"/>
    <lineage>
        <taxon>Bacteria</taxon>
        <taxon>Pseudomonadati</taxon>
        <taxon>Pseudomonadota</taxon>
        <taxon>Betaproteobacteria</taxon>
        <taxon>Neisseriales</taxon>
        <taxon>Neisseriaceae</taxon>
        <taxon>Aquella</taxon>
    </lineage>
</organism>
<reference evidence="8" key="1">
    <citation type="submission" date="2017-11" db="EMBL/GenBank/DDBJ databases">
        <authorList>
            <person name="Chan K.G."/>
            <person name="Lee L.S."/>
        </authorList>
    </citation>
    <scope>NUCLEOTIDE SEQUENCE [LARGE SCALE GENOMIC DNA]</scope>
    <source>
        <strain evidence="8">DSM 100970</strain>
    </source>
</reference>
<gene>
    <name evidence="5 7" type="primary">argH</name>
    <name evidence="7" type="ORF">CUN60_02820</name>
</gene>
<comment type="catalytic activity">
    <reaction evidence="1 5">
        <text>2-(N(omega)-L-arginino)succinate = fumarate + L-arginine</text>
        <dbReference type="Rhea" id="RHEA:24020"/>
        <dbReference type="ChEBI" id="CHEBI:29806"/>
        <dbReference type="ChEBI" id="CHEBI:32682"/>
        <dbReference type="ChEBI" id="CHEBI:57472"/>
        <dbReference type="EC" id="4.3.2.1"/>
    </reaction>
</comment>
<dbReference type="InterPro" id="IPR009049">
    <property type="entry name" value="Argininosuccinate_lyase"/>
</dbReference>
<keyword evidence="5 7" id="KW-0456">Lyase</keyword>
<sequence length="434" mass="48197">MTKLWDKGYQINHDLEAFMAGSDPLLDLKIAKYDCLASIAHAKMLATINLLSPTECEALTSELKEIIKLLVTDSFNIDMDQEDIHTAIENHLIAKLGDIGKKIHTGRSRNDQVLTALRLYSKAKLEDIYQSMIAALEVFYAFTSKYQNIPYVGRTHFQKAMPSSFGLWGGAMLESLLDDIKLINNAYQIIDQSPLGSAASYGVNLELDREYSSQEMGFNKVQNNVLYANNSRGKFEGIIIHGLSQIMLDLAKLSTDIIIFAAPEFGYLNLPEEFCPGSSLMPNKKNPDPFELIRAKSASVISKLMQVMEISRGLPSGYNRDFQETKEPLISSFEITQQSLEVVALIMAKVTVNEEKCLAGFSPEVFATDHALALATSGVPFRDAYRETALNIDKLELNDPVSNILAKKHQGATGNLGLDLLYQQIQDLKQNSLG</sequence>
<keyword evidence="5" id="KW-0028">Amino-acid biosynthesis</keyword>
<comment type="similarity">
    <text evidence="5">Belongs to the lyase 1 family. Argininosuccinate lyase subfamily.</text>
</comment>
<dbReference type="Proteomes" id="UP000236655">
    <property type="component" value="Chromosome"/>
</dbReference>
<dbReference type="CDD" id="cd01359">
    <property type="entry name" value="Argininosuccinate_lyase"/>
    <property type="match status" value="1"/>
</dbReference>
<evidence type="ECO:0000256" key="1">
    <source>
        <dbReference type="ARBA" id="ARBA00000985"/>
    </source>
</evidence>
<feature type="domain" description="Fumarate lyase N-terminal" evidence="6">
    <location>
        <begin position="27"/>
        <end position="301"/>
    </location>
</feature>
<dbReference type="PRINTS" id="PR00149">
    <property type="entry name" value="FUMRATELYASE"/>
</dbReference>
<dbReference type="InterPro" id="IPR022761">
    <property type="entry name" value="Fumarate_lyase_N"/>
</dbReference>
<dbReference type="InterPro" id="IPR020557">
    <property type="entry name" value="Fumarate_lyase_CS"/>
</dbReference>
<dbReference type="SUPFAM" id="SSF48557">
    <property type="entry name" value="L-aspartase-like"/>
    <property type="match status" value="1"/>
</dbReference>
<dbReference type="HAMAP" id="MF_00006">
    <property type="entry name" value="Arg_succ_lyase"/>
    <property type="match status" value="1"/>
</dbReference>
<dbReference type="Gene3D" id="1.10.275.10">
    <property type="entry name" value="Fumarase/aspartase (N-terminal domain)"/>
    <property type="match status" value="1"/>
</dbReference>
<dbReference type="PANTHER" id="PTHR43814:SF1">
    <property type="entry name" value="ARGININOSUCCINATE LYASE"/>
    <property type="match status" value="1"/>
</dbReference>
<dbReference type="PRINTS" id="PR00145">
    <property type="entry name" value="ARGSUCLYASE"/>
</dbReference>
<protein>
    <recommendedName>
        <fullName evidence="3 5">Argininosuccinate lyase</fullName>
        <shortName evidence="5">ASAL</shortName>
        <ecNumber evidence="3 5">4.3.2.1</ecNumber>
    </recommendedName>
    <alternativeName>
        <fullName evidence="5">Arginosuccinase</fullName>
    </alternativeName>
</protein>
<accession>A0A2I7N4Z6</accession>
<dbReference type="UniPathway" id="UPA00068">
    <property type="reaction ID" value="UER00114"/>
</dbReference>
<dbReference type="EMBL" id="CP024847">
    <property type="protein sequence ID" value="AUR51275.1"/>
    <property type="molecule type" value="Genomic_DNA"/>
</dbReference>
<evidence type="ECO:0000256" key="4">
    <source>
        <dbReference type="ARBA" id="ARBA00022571"/>
    </source>
</evidence>
<dbReference type="GO" id="GO:0005829">
    <property type="term" value="C:cytosol"/>
    <property type="evidence" value="ECO:0007669"/>
    <property type="project" value="TreeGrafter"/>
</dbReference>
<dbReference type="PANTHER" id="PTHR43814">
    <property type="entry name" value="ARGININOSUCCINATE LYASE"/>
    <property type="match status" value="1"/>
</dbReference>
<evidence type="ECO:0000256" key="5">
    <source>
        <dbReference type="HAMAP-Rule" id="MF_00006"/>
    </source>
</evidence>
<evidence type="ECO:0000313" key="8">
    <source>
        <dbReference type="Proteomes" id="UP000236655"/>
    </source>
</evidence>
<dbReference type="PROSITE" id="PS00163">
    <property type="entry name" value="FUMARATE_LYASES"/>
    <property type="match status" value="1"/>
</dbReference>
<dbReference type="AlphaFoldDB" id="A0A2I7N4Z6"/>
<dbReference type="GO" id="GO:0004056">
    <property type="term" value="F:argininosuccinate lyase activity"/>
    <property type="evidence" value="ECO:0007669"/>
    <property type="project" value="UniProtKB-UniRule"/>
</dbReference>
<proteinExistence type="inferred from homology"/>
<comment type="subcellular location">
    <subcellularLocation>
        <location evidence="5">Cytoplasm</location>
    </subcellularLocation>
</comment>
<evidence type="ECO:0000259" key="6">
    <source>
        <dbReference type="Pfam" id="PF00206"/>
    </source>
</evidence>
<dbReference type="EC" id="4.3.2.1" evidence="3 5"/>
<evidence type="ECO:0000256" key="3">
    <source>
        <dbReference type="ARBA" id="ARBA00012338"/>
    </source>
</evidence>
<dbReference type="Gene3D" id="1.10.40.30">
    <property type="entry name" value="Fumarase/aspartase (C-terminal domain)"/>
    <property type="match status" value="1"/>
</dbReference>
<dbReference type="OrthoDB" id="9769623at2"/>
<dbReference type="Gene3D" id="1.20.200.10">
    <property type="entry name" value="Fumarase/aspartase (Central domain)"/>
    <property type="match status" value="1"/>
</dbReference>
<keyword evidence="5" id="KW-0963">Cytoplasm</keyword>
<keyword evidence="4 5" id="KW-0055">Arginine biosynthesis</keyword>
<keyword evidence="8" id="KW-1185">Reference proteome</keyword>
<dbReference type="NCBIfam" id="TIGR00838">
    <property type="entry name" value="argH"/>
    <property type="match status" value="1"/>
</dbReference>